<dbReference type="FunFam" id="3.10.20.70:FF:000005">
    <property type="entry name" value="Glutamine synthetase"/>
    <property type="match status" value="1"/>
</dbReference>
<comment type="catalytic activity">
    <reaction evidence="11 18">
        <text>L-glutamate + NH4(+) + ATP = L-glutamine + ADP + phosphate + H(+)</text>
        <dbReference type="Rhea" id="RHEA:16169"/>
        <dbReference type="ChEBI" id="CHEBI:15378"/>
        <dbReference type="ChEBI" id="CHEBI:28938"/>
        <dbReference type="ChEBI" id="CHEBI:29985"/>
        <dbReference type="ChEBI" id="CHEBI:30616"/>
        <dbReference type="ChEBI" id="CHEBI:43474"/>
        <dbReference type="ChEBI" id="CHEBI:58359"/>
        <dbReference type="ChEBI" id="CHEBI:456216"/>
        <dbReference type="EC" id="6.3.1.2"/>
    </reaction>
</comment>
<dbReference type="GO" id="GO:0005737">
    <property type="term" value="C:cytoplasm"/>
    <property type="evidence" value="ECO:0007669"/>
    <property type="project" value="UniProtKB-SubCell"/>
</dbReference>
<dbReference type="PANTHER" id="PTHR43785:SF12">
    <property type="entry name" value="TYPE-1 GLUTAMINE SYNTHETASE 2"/>
    <property type="match status" value="1"/>
</dbReference>
<evidence type="ECO:0000256" key="7">
    <source>
        <dbReference type="ARBA" id="ARBA00022723"/>
    </source>
</evidence>
<dbReference type="PROSITE" id="PS00180">
    <property type="entry name" value="GLNA_1"/>
    <property type="match status" value="1"/>
</dbReference>
<evidence type="ECO:0000256" key="14">
    <source>
        <dbReference type="PIRSR" id="PIRSR604809-3"/>
    </source>
</evidence>
<evidence type="ECO:0000256" key="16">
    <source>
        <dbReference type="PROSITE-ProRule" id="PRU01330"/>
    </source>
</evidence>
<keyword evidence="15" id="KW-0597">Phosphoprotein</keyword>
<feature type="binding site" evidence="12">
    <location>
        <position position="300"/>
    </location>
    <ligand>
        <name>L-glutamate</name>
        <dbReference type="ChEBI" id="CHEBI:29985"/>
    </ligand>
</feature>
<evidence type="ECO:0000256" key="1">
    <source>
        <dbReference type="ARBA" id="ARBA00004496"/>
    </source>
</evidence>
<evidence type="ECO:0000259" key="19">
    <source>
        <dbReference type="PROSITE" id="PS51986"/>
    </source>
</evidence>
<dbReference type="SMART" id="SM01230">
    <property type="entry name" value="Gln-synt_C"/>
    <property type="match status" value="1"/>
</dbReference>
<dbReference type="Pfam" id="PF03951">
    <property type="entry name" value="Gln-synt_N"/>
    <property type="match status" value="1"/>
</dbReference>
<feature type="domain" description="GS beta-grasp" evidence="19">
    <location>
        <begin position="13"/>
        <end position="98"/>
    </location>
</feature>
<dbReference type="Pfam" id="PF00120">
    <property type="entry name" value="Gln-synt_C"/>
    <property type="match status" value="1"/>
</dbReference>
<keyword evidence="10 14" id="KW-0460">Magnesium</keyword>
<dbReference type="FunFam" id="3.30.590.10:FF:000003">
    <property type="entry name" value="Glutamine synthetase 2"/>
    <property type="match status" value="1"/>
</dbReference>
<feature type="binding site" evidence="14">
    <location>
        <position position="329"/>
    </location>
    <ligand>
        <name>Mg(2+)</name>
        <dbReference type="ChEBI" id="CHEBI:18420"/>
        <label>1</label>
    </ligand>
</feature>
<dbReference type="InterPro" id="IPR036651">
    <property type="entry name" value="Gln_synt_N_sf"/>
</dbReference>
<feature type="binding site" evidence="13">
    <location>
        <position position="180"/>
    </location>
    <ligand>
        <name>ATP</name>
        <dbReference type="ChEBI" id="CHEBI:30616"/>
    </ligand>
</feature>
<keyword evidence="9 13" id="KW-0067">ATP-binding</keyword>
<evidence type="ECO:0000256" key="15">
    <source>
        <dbReference type="PIRSR" id="PIRSR604809-50"/>
    </source>
</evidence>
<feature type="binding site" evidence="12">
    <location>
        <begin position="236"/>
        <end position="237"/>
    </location>
    <ligand>
        <name>L-glutamate</name>
        <dbReference type="ChEBI" id="CHEBI:29985"/>
    </ligand>
</feature>
<keyword evidence="7 14" id="KW-0479">Metal-binding</keyword>
<dbReference type="InterPro" id="IPR027303">
    <property type="entry name" value="Gln_synth_gly_rich_site"/>
</dbReference>
<comment type="subcellular location">
    <subcellularLocation>
        <location evidence="1">Cytoplasm</location>
    </subcellularLocation>
</comment>
<dbReference type="SUPFAM" id="SSF55931">
    <property type="entry name" value="Glutamine synthetase/guanido kinase"/>
    <property type="match status" value="1"/>
</dbReference>
<feature type="modified residue" description="O-AMP-tyrosine" evidence="15">
    <location>
        <position position="369"/>
    </location>
</feature>
<feature type="domain" description="GS catalytic" evidence="20">
    <location>
        <begin position="105"/>
        <end position="439"/>
    </location>
</feature>
<dbReference type="GO" id="GO:0046872">
    <property type="term" value="F:metal ion binding"/>
    <property type="evidence" value="ECO:0007669"/>
    <property type="project" value="UniProtKB-KW"/>
</dbReference>
<dbReference type="Proteomes" id="UP000077469">
    <property type="component" value="Chromosome"/>
</dbReference>
<dbReference type="Gene3D" id="3.10.20.70">
    <property type="entry name" value="Glutamine synthetase, N-terminal domain"/>
    <property type="match status" value="1"/>
</dbReference>
<keyword evidence="8 13" id="KW-0547">Nucleotide-binding</keyword>
<organism evidence="21 22">
    <name type="scientific">Pseudothermotoga hypogea DSM 11164 = NBRC 106472</name>
    <dbReference type="NCBI Taxonomy" id="1123384"/>
    <lineage>
        <taxon>Bacteria</taxon>
        <taxon>Thermotogati</taxon>
        <taxon>Thermotogota</taxon>
        <taxon>Thermotogae</taxon>
        <taxon>Thermotogales</taxon>
        <taxon>Thermotogaceae</taxon>
        <taxon>Pseudothermotoga</taxon>
    </lineage>
</organism>
<evidence type="ECO:0000256" key="3">
    <source>
        <dbReference type="ARBA" id="ARBA00012937"/>
    </source>
</evidence>
<dbReference type="GO" id="GO:0006542">
    <property type="term" value="P:glutamine biosynthetic process"/>
    <property type="evidence" value="ECO:0007669"/>
    <property type="project" value="InterPro"/>
</dbReference>
<evidence type="ECO:0000256" key="6">
    <source>
        <dbReference type="ARBA" id="ARBA00022598"/>
    </source>
</evidence>
<evidence type="ECO:0000256" key="4">
    <source>
        <dbReference type="ARBA" id="ARBA00021364"/>
    </source>
</evidence>
<name>A0A0X1KQE2_9THEM</name>
<dbReference type="GO" id="GO:0005524">
    <property type="term" value="F:ATP binding"/>
    <property type="evidence" value="ECO:0007669"/>
    <property type="project" value="UniProtKB-KW"/>
</dbReference>
<evidence type="ECO:0000256" key="17">
    <source>
        <dbReference type="RuleBase" id="RU000384"/>
    </source>
</evidence>
<feature type="binding site" evidence="12">
    <location>
        <position position="312"/>
    </location>
    <ligand>
        <name>L-glutamate</name>
        <dbReference type="ChEBI" id="CHEBI:29985"/>
    </ligand>
</feature>
<dbReference type="NCBIfam" id="TIGR00653">
    <property type="entry name" value="GlnA"/>
    <property type="match status" value="1"/>
</dbReference>
<dbReference type="PANTHER" id="PTHR43785">
    <property type="entry name" value="GAMMA-GLUTAMYLPUTRESCINE SYNTHETASE"/>
    <property type="match status" value="1"/>
</dbReference>
<feature type="binding site" evidence="12">
    <location>
        <position position="294"/>
    </location>
    <ligand>
        <name>L-glutamate</name>
        <dbReference type="ChEBI" id="CHEBI:29985"/>
    </ligand>
</feature>
<evidence type="ECO:0000256" key="2">
    <source>
        <dbReference type="ARBA" id="ARBA00009897"/>
    </source>
</evidence>
<feature type="binding site" evidence="14">
    <location>
        <position position="192"/>
    </location>
    <ligand>
        <name>Mg(2+)</name>
        <dbReference type="ChEBI" id="CHEBI:18420"/>
        <label>1</label>
    </ligand>
</feature>
<dbReference type="InterPro" id="IPR008146">
    <property type="entry name" value="Gln_synth_cat_dom"/>
</dbReference>
<protein>
    <recommendedName>
        <fullName evidence="4 18">Glutamine synthetase</fullName>
        <ecNumber evidence="3 18">6.3.1.2</ecNumber>
    </recommendedName>
</protein>
<evidence type="ECO:0000256" key="10">
    <source>
        <dbReference type="ARBA" id="ARBA00022842"/>
    </source>
</evidence>
<evidence type="ECO:0000256" key="18">
    <source>
        <dbReference type="RuleBase" id="RU004356"/>
    </source>
</evidence>
<feature type="binding site" evidence="14">
    <location>
        <position position="130"/>
    </location>
    <ligand>
        <name>Mg(2+)</name>
        <dbReference type="ChEBI" id="CHEBI:18420"/>
        <label>1</label>
    </ligand>
</feature>
<dbReference type="RefSeq" id="WP_031505272.1">
    <property type="nucleotide sequence ID" value="NC_022795.1"/>
</dbReference>
<evidence type="ECO:0000313" key="22">
    <source>
        <dbReference type="Proteomes" id="UP000077469"/>
    </source>
</evidence>
<dbReference type="InterPro" id="IPR027302">
    <property type="entry name" value="Gln_synth_N_conserv_site"/>
</dbReference>
<evidence type="ECO:0000256" key="13">
    <source>
        <dbReference type="PIRSR" id="PIRSR604809-2"/>
    </source>
</evidence>
<feature type="binding site" evidence="14">
    <location>
        <position position="241"/>
    </location>
    <ligand>
        <name>Mg(2+)</name>
        <dbReference type="ChEBI" id="CHEBI:18420"/>
        <label>1</label>
    </ligand>
</feature>
<reference evidence="21 22" key="1">
    <citation type="submission" date="2014-01" db="EMBL/GenBank/DDBJ databases">
        <title>Genome sequencing of Thermotog hypogea.</title>
        <authorList>
            <person name="Zhang X."/>
            <person name="Alvare G."/>
            <person name="Fristensky B."/>
            <person name="Chen L."/>
            <person name="Suen T."/>
            <person name="Chen Q."/>
            <person name="Ma K."/>
        </authorList>
    </citation>
    <scope>NUCLEOTIDE SEQUENCE [LARGE SCALE GENOMIC DNA]</scope>
    <source>
        <strain evidence="21 22">DSM 11164</strain>
    </source>
</reference>
<feature type="binding site" evidence="13">
    <location>
        <begin position="195"/>
        <end position="197"/>
    </location>
    <ligand>
        <name>ATP</name>
        <dbReference type="ChEBI" id="CHEBI:30616"/>
    </ligand>
</feature>
<feature type="binding site" evidence="14">
    <location>
        <position position="128"/>
    </location>
    <ligand>
        <name>Mg(2+)</name>
        <dbReference type="ChEBI" id="CHEBI:18420"/>
        <label>1</label>
    </ligand>
</feature>
<evidence type="ECO:0000256" key="8">
    <source>
        <dbReference type="ARBA" id="ARBA00022741"/>
    </source>
</evidence>
<dbReference type="PROSITE" id="PS51986">
    <property type="entry name" value="GS_BETA_GRASP"/>
    <property type="match status" value="1"/>
</dbReference>
<dbReference type="KEGG" id="phy:AJ81_03745"/>
<evidence type="ECO:0000313" key="21">
    <source>
        <dbReference type="EMBL" id="AJC73473.1"/>
    </source>
</evidence>
<dbReference type="PATRIC" id="fig|1123384.7.peg.731"/>
<dbReference type="OrthoDB" id="9807095at2"/>
<dbReference type="AlphaFoldDB" id="A0A0X1KQE2"/>
<dbReference type="InterPro" id="IPR004809">
    <property type="entry name" value="Gln_synth_I"/>
</dbReference>
<evidence type="ECO:0000256" key="12">
    <source>
        <dbReference type="PIRSR" id="PIRSR604809-1"/>
    </source>
</evidence>
<evidence type="ECO:0000256" key="11">
    <source>
        <dbReference type="ARBA" id="ARBA00049436"/>
    </source>
</evidence>
<dbReference type="PROSITE" id="PS51987">
    <property type="entry name" value="GS_CATALYTIC"/>
    <property type="match status" value="1"/>
</dbReference>
<dbReference type="PaxDb" id="1123384-AJ81_03745"/>
<sequence length="439" mass="49583">MKAEDVLKLVEEESIQFVRLQFSDINGNVKNVEIPTQELPRAFERGIMFDGSSIEGFVRIEESDMYLRPDPETFAILPWTTDGIKSARLICDVYKPDGTPFEGDPRYRLKLVVEKAKKMGFVPYAGPELEFFVVPRDSKGFPVAETLDRGSYFDLLPLNQVESLRSEAAVALRTMGIDVEASHHEGAPSQHEVDFRYDELVRTADNTQTVKLVLKTIAIKYNLHVTFMPKPFFGINGSGMHTHLSLFRDGENAFHDPSASDGLSKTLYYFVGGLIAHAKEITAITNPTVNSYKRLVPGYEAPVNIAWSKANRSALIRVPAARGKSTRIEYRAPDPSCNTYLALAVMVAAGLDGIEKRTDPPLPIEENIYTMSDEKKAQIKIESLPGSLKDALEEMKNSTLVKEVLGEHIFRKFLELKRREWREFSISVTDWEIRRYLNV</sequence>
<comment type="similarity">
    <text evidence="2 16 17">Belongs to the glutamine synthetase family.</text>
</comment>
<dbReference type="InterPro" id="IPR014746">
    <property type="entry name" value="Gln_synth/guanido_kin_cat_dom"/>
</dbReference>
<evidence type="ECO:0000259" key="20">
    <source>
        <dbReference type="PROSITE" id="PS51987"/>
    </source>
</evidence>
<feature type="binding site" evidence="13">
    <location>
        <position position="312"/>
    </location>
    <ligand>
        <name>ATP</name>
        <dbReference type="ChEBI" id="CHEBI:30616"/>
    </ligand>
</feature>
<dbReference type="EMBL" id="CP007141">
    <property type="protein sequence ID" value="AJC73473.1"/>
    <property type="molecule type" value="Genomic_DNA"/>
</dbReference>
<feature type="binding site" evidence="13">
    <location>
        <begin position="243"/>
        <end position="245"/>
    </location>
    <ligand>
        <name>ATP</name>
        <dbReference type="ChEBI" id="CHEBI:30616"/>
    </ligand>
</feature>
<keyword evidence="6 18" id="KW-0436">Ligase</keyword>
<dbReference type="PROSITE" id="PS00181">
    <property type="entry name" value="GLNA_ATP"/>
    <property type="match status" value="1"/>
</dbReference>
<evidence type="ECO:0000256" key="9">
    <source>
        <dbReference type="ARBA" id="ARBA00022840"/>
    </source>
</evidence>
<dbReference type="EC" id="6.3.1.2" evidence="3 18"/>
<feature type="binding site" evidence="14">
    <location>
        <position position="185"/>
    </location>
    <ligand>
        <name>Mg(2+)</name>
        <dbReference type="ChEBI" id="CHEBI:18420"/>
        <label>1</label>
    </ligand>
</feature>
<feature type="binding site" evidence="13">
    <location>
        <position position="324"/>
    </location>
    <ligand>
        <name>ATP</name>
        <dbReference type="ChEBI" id="CHEBI:30616"/>
    </ligand>
</feature>
<dbReference type="STRING" id="1123384.AJ81_03745"/>
<dbReference type="SUPFAM" id="SSF54368">
    <property type="entry name" value="Glutamine synthetase, N-terminal domain"/>
    <property type="match status" value="1"/>
</dbReference>
<feature type="binding site" evidence="12">
    <location>
        <position position="331"/>
    </location>
    <ligand>
        <name>L-glutamate</name>
        <dbReference type="ChEBI" id="CHEBI:29985"/>
    </ligand>
</feature>
<accession>A0A0X1KQE2</accession>
<gene>
    <name evidence="21" type="ORF">AJ81_03745</name>
</gene>
<dbReference type="InterPro" id="IPR008147">
    <property type="entry name" value="Gln_synt_N"/>
</dbReference>
<keyword evidence="5" id="KW-0963">Cytoplasm</keyword>
<keyword evidence="22" id="KW-1185">Reference proteome</keyword>
<proteinExistence type="inferred from homology"/>
<dbReference type="GO" id="GO:0004356">
    <property type="term" value="F:glutamine synthetase activity"/>
    <property type="evidence" value="ECO:0007669"/>
    <property type="project" value="UniProtKB-EC"/>
</dbReference>
<comment type="cofactor">
    <cofactor evidence="14">
        <name>Mg(2+)</name>
        <dbReference type="ChEBI" id="CHEBI:18420"/>
    </cofactor>
    <text evidence="14">Binds 2 Mg(2+) ions per subunit.</text>
</comment>
<evidence type="ECO:0000256" key="5">
    <source>
        <dbReference type="ARBA" id="ARBA00022490"/>
    </source>
</evidence>
<dbReference type="Gene3D" id="3.30.590.10">
    <property type="entry name" value="Glutamine synthetase/guanido kinase, catalytic domain"/>
    <property type="match status" value="1"/>
</dbReference>